<keyword evidence="3" id="KW-0274">FAD</keyword>
<proteinExistence type="predicted"/>
<dbReference type="PRINTS" id="PR00420">
    <property type="entry name" value="RNGMNOXGNASE"/>
</dbReference>
<keyword evidence="2" id="KW-0285">Flavoprotein</keyword>
<comment type="caution">
    <text evidence="5">The sequence shown here is derived from an EMBL/GenBank/DDBJ whole genome shotgun (WGS) entry which is preliminary data.</text>
</comment>
<dbReference type="Pfam" id="PF01494">
    <property type="entry name" value="FAD_binding_3"/>
    <property type="match status" value="1"/>
</dbReference>
<accession>A0A1J7C7B1</accession>
<dbReference type="SUPFAM" id="SSF51905">
    <property type="entry name" value="FAD/NAD(P)-binding domain"/>
    <property type="match status" value="1"/>
</dbReference>
<keyword evidence="6" id="KW-1185">Reference proteome</keyword>
<protein>
    <submittedName>
        <fullName evidence="5">Monooxygenase</fullName>
    </submittedName>
</protein>
<dbReference type="InterPro" id="IPR002938">
    <property type="entry name" value="FAD-bd"/>
</dbReference>
<reference evidence="5 6" key="1">
    <citation type="submission" date="2016-10" db="EMBL/GenBank/DDBJ databases">
        <title>Genome sequence of Streptomyces gilvigriseus MUSC 26.</title>
        <authorList>
            <person name="Lee L.-H."/>
            <person name="Ser H.-L."/>
        </authorList>
    </citation>
    <scope>NUCLEOTIDE SEQUENCE [LARGE SCALE GENOMIC DNA]</scope>
    <source>
        <strain evidence="5 6">MUSC 26</strain>
    </source>
</reference>
<sequence length="476" mass="48638">MSAVVVAGAGPAGLAVAGELARAGVPVTVLEREAEPPGHCRGFNLNARSLELLDRRGLAAGLLAEGPTVPSTVFVGGARLDLAAMRSGHPYVLGIPQTRVEEVLAAWAAGLGARIVRGRRVTGLDQDADGVAVAVADGAPLRAGWLVGCDGGRSTVRKAAGIAFPGTAARRRTLLGDVVLADPSALPPGPHGRVFAIPRPGYLRILVPGAPEGGAVTLEEFRSALDEALGRRVEIAEARWLTRFGDAARLAERLRAGRVLLAGDAAHIHPPAGAIGVNAALDDAFALGWRLGLVARGLAPDAVLDDYHAERHAAGERLLRSTVAQSRLSEPSVADDPGLTAVRDLLADLATEDATAGPLAETITAVAIRYPVPVPHGHPWEGRMAPDVPLADGGTLAALLAAGPGGVLLRDGAALPVDGWAGRVTAAEARLPGTTAALIRPDGHTAWTAPPTGDAVPSLHRALTETFGPPAPPEAP</sequence>
<keyword evidence="5" id="KW-0503">Monooxygenase</keyword>
<comment type="cofactor">
    <cofactor evidence="1">
        <name>FAD</name>
        <dbReference type="ChEBI" id="CHEBI:57692"/>
    </cofactor>
</comment>
<gene>
    <name evidence="5" type="ORF">BIV57_20970</name>
</gene>
<name>A0A1J7C7B1_9ACTN</name>
<dbReference type="PANTHER" id="PTHR43004:SF19">
    <property type="entry name" value="BINDING MONOOXYGENASE, PUTATIVE (JCVI)-RELATED"/>
    <property type="match status" value="1"/>
</dbReference>
<dbReference type="Proteomes" id="UP000243342">
    <property type="component" value="Unassembled WGS sequence"/>
</dbReference>
<evidence type="ECO:0000256" key="2">
    <source>
        <dbReference type="ARBA" id="ARBA00022630"/>
    </source>
</evidence>
<keyword evidence="5" id="KW-0560">Oxidoreductase</keyword>
<dbReference type="InterPro" id="IPR036188">
    <property type="entry name" value="FAD/NAD-bd_sf"/>
</dbReference>
<dbReference type="EMBL" id="MLCF01000145">
    <property type="protein sequence ID" value="OIV35538.1"/>
    <property type="molecule type" value="Genomic_DNA"/>
</dbReference>
<dbReference type="STRING" id="1428644.BIV57_20970"/>
<dbReference type="Gene3D" id="3.40.30.120">
    <property type="match status" value="1"/>
</dbReference>
<dbReference type="Gene3D" id="3.50.50.60">
    <property type="entry name" value="FAD/NAD(P)-binding domain"/>
    <property type="match status" value="1"/>
</dbReference>
<dbReference type="OrthoDB" id="8670884at2"/>
<evidence type="ECO:0000259" key="4">
    <source>
        <dbReference type="Pfam" id="PF01494"/>
    </source>
</evidence>
<dbReference type="Gene3D" id="3.30.70.2450">
    <property type="match status" value="1"/>
</dbReference>
<evidence type="ECO:0000313" key="5">
    <source>
        <dbReference type="EMBL" id="OIV35538.1"/>
    </source>
</evidence>
<dbReference type="InterPro" id="IPR050641">
    <property type="entry name" value="RIFMO-like"/>
</dbReference>
<dbReference type="GO" id="GO:0071949">
    <property type="term" value="F:FAD binding"/>
    <property type="evidence" value="ECO:0007669"/>
    <property type="project" value="InterPro"/>
</dbReference>
<evidence type="ECO:0000256" key="1">
    <source>
        <dbReference type="ARBA" id="ARBA00001974"/>
    </source>
</evidence>
<dbReference type="GO" id="GO:0016709">
    <property type="term" value="F:oxidoreductase activity, acting on paired donors, with incorporation or reduction of molecular oxygen, NAD(P)H as one donor, and incorporation of one atom of oxygen"/>
    <property type="evidence" value="ECO:0007669"/>
    <property type="project" value="UniProtKB-ARBA"/>
</dbReference>
<dbReference type="RefSeq" id="WP_071658492.1">
    <property type="nucleotide sequence ID" value="NZ_MLCF01000145.1"/>
</dbReference>
<evidence type="ECO:0000313" key="6">
    <source>
        <dbReference type="Proteomes" id="UP000243342"/>
    </source>
</evidence>
<evidence type="ECO:0000256" key="3">
    <source>
        <dbReference type="ARBA" id="ARBA00022827"/>
    </source>
</evidence>
<dbReference type="PANTHER" id="PTHR43004">
    <property type="entry name" value="TRK SYSTEM POTASSIUM UPTAKE PROTEIN"/>
    <property type="match status" value="1"/>
</dbReference>
<feature type="domain" description="FAD-binding" evidence="4">
    <location>
        <begin position="3"/>
        <end position="321"/>
    </location>
</feature>
<dbReference type="Pfam" id="PF21274">
    <property type="entry name" value="Rng_hyd_C"/>
    <property type="match status" value="1"/>
</dbReference>
<organism evidence="5 6">
    <name type="scientific">Mangrovactinospora gilvigrisea</name>
    <dbReference type="NCBI Taxonomy" id="1428644"/>
    <lineage>
        <taxon>Bacteria</taxon>
        <taxon>Bacillati</taxon>
        <taxon>Actinomycetota</taxon>
        <taxon>Actinomycetes</taxon>
        <taxon>Kitasatosporales</taxon>
        <taxon>Streptomycetaceae</taxon>
        <taxon>Mangrovactinospora</taxon>
    </lineage>
</organism>
<dbReference type="AlphaFoldDB" id="A0A1J7C7B1"/>